<dbReference type="Proteomes" id="UP000034350">
    <property type="component" value="Unassembled WGS sequence"/>
</dbReference>
<dbReference type="SMR" id="A0A0F9ZD30"/>
<evidence type="ECO:0000313" key="3">
    <source>
        <dbReference type="EMBL" id="KKO75509.1"/>
    </source>
</evidence>
<dbReference type="RefSeq" id="XP_024331251.1">
    <property type="nucleotide sequence ID" value="XM_024474358.1"/>
</dbReference>
<evidence type="ECO:0000259" key="2">
    <source>
        <dbReference type="Pfam" id="PF22048"/>
    </source>
</evidence>
<dbReference type="Pfam" id="PF22048">
    <property type="entry name" value="LSO1_2-like"/>
    <property type="match status" value="1"/>
</dbReference>
<dbReference type="AlphaFoldDB" id="A0A0F9ZD30"/>
<dbReference type="VEuPathDB" id="MicrosporidiaDB:AAJ76_1900040730"/>
<protein>
    <recommendedName>
        <fullName evidence="2">LSO1/LSO2 domain-containing protein</fullName>
    </recommendedName>
</protein>
<feature type="coiled-coil region" evidence="1">
    <location>
        <begin position="8"/>
        <end position="69"/>
    </location>
</feature>
<keyword evidence="4" id="KW-1185">Reference proteome</keyword>
<keyword evidence="1" id="KW-0175">Coiled coil</keyword>
<evidence type="ECO:0000313" key="4">
    <source>
        <dbReference type="Proteomes" id="UP000034350"/>
    </source>
</evidence>
<organism evidence="3 4">
    <name type="scientific">Vairimorpha ceranae</name>
    <dbReference type="NCBI Taxonomy" id="40302"/>
    <lineage>
        <taxon>Eukaryota</taxon>
        <taxon>Fungi</taxon>
        <taxon>Fungi incertae sedis</taxon>
        <taxon>Microsporidia</taxon>
        <taxon>Nosematidae</taxon>
        <taxon>Vairimorpha</taxon>
    </lineage>
</organism>
<reference evidence="3 4" key="1">
    <citation type="journal article" date="2015" name="Environ. Microbiol.">
        <title>Genome analyses suggest the presence of polyploidy and recent human-driven expansions in eight global populations of the honeybee pathogen Nosema ceranae.</title>
        <authorList>
            <person name="Pelin A."/>
            <person name="Selman M."/>
            <person name="Aris-Brosou S."/>
            <person name="Farinelli L."/>
            <person name="Corradi N."/>
        </authorList>
    </citation>
    <scope>NUCLEOTIDE SEQUENCE [LARGE SCALE GENOMIC DNA]</scope>
    <source>
        <strain evidence="3 4">PA08 1199</strain>
    </source>
</reference>
<sequence>MSRTSSGKKKYEGRMRKLAKIEEKKQEEQRRLDAIEDEKWKIGAKDTTKETLEALKAEEKNRLKKERQLAYEAEFNKKQ</sequence>
<accession>A0A0F9ZD30</accession>
<evidence type="ECO:0000256" key="1">
    <source>
        <dbReference type="SAM" id="Coils"/>
    </source>
</evidence>
<dbReference type="VEuPathDB" id="MicrosporidiaDB:G9O61_00g021070"/>
<gene>
    <name evidence="3" type="ORF">AAJ76_1900040730</name>
</gene>
<name>A0A0F9ZD30_9MICR</name>
<dbReference type="GeneID" id="36319275"/>
<comment type="caution">
    <text evidence="3">The sequence shown here is derived from an EMBL/GenBank/DDBJ whole genome shotgun (WGS) entry which is preliminary data.</text>
</comment>
<proteinExistence type="predicted"/>
<feature type="domain" description="LSO1/LSO2" evidence="2">
    <location>
        <begin position="8"/>
        <end position="74"/>
    </location>
</feature>
<dbReference type="InterPro" id="IPR054413">
    <property type="entry name" value="LSO1/2"/>
</dbReference>
<dbReference type="EMBL" id="JPQZ01000019">
    <property type="protein sequence ID" value="KKO75509.1"/>
    <property type="molecule type" value="Genomic_DNA"/>
</dbReference>